<dbReference type="InterPro" id="IPR028345">
    <property type="entry name" value="Antibiotic_NAT-like"/>
</dbReference>
<dbReference type="Pfam" id="PF02522">
    <property type="entry name" value="Antibiotic_NAT"/>
    <property type="match status" value="1"/>
</dbReference>
<dbReference type="RefSeq" id="WP_200750043.1">
    <property type="nucleotide sequence ID" value="NZ_JAEOAH010000036.1"/>
</dbReference>
<gene>
    <name evidence="5" type="ORF">JFL43_17605</name>
</gene>
<protein>
    <recommendedName>
        <fullName evidence="4">Aminoglycoside N(3)-acetyltransferase</fullName>
        <ecNumber evidence="4">2.3.1.-</ecNumber>
    </recommendedName>
</protein>
<evidence type="ECO:0000256" key="2">
    <source>
        <dbReference type="ARBA" id="ARBA00022679"/>
    </source>
</evidence>
<dbReference type="SUPFAM" id="SSF110710">
    <property type="entry name" value="TTHA0583/YokD-like"/>
    <property type="match status" value="1"/>
</dbReference>
<dbReference type="Proteomes" id="UP000618943">
    <property type="component" value="Unassembled WGS sequence"/>
</dbReference>
<dbReference type="EMBL" id="JAEOAH010000036">
    <property type="protein sequence ID" value="MBK3496642.1"/>
    <property type="molecule type" value="Genomic_DNA"/>
</dbReference>
<keyword evidence="2 4" id="KW-0808">Transferase</keyword>
<sequence length="274" mass="30416">MTEFDVIQKTNVFQSKDTLKVQLQELGINIGDSIIVHSSLSKMGWIAGAEQAVIEALLETVTITGTIVMPAQSAANSEPSYWALPPAPEPWHQAIRDSLPAYDPHLSPLRGMGKIAECFLRHPATIRSAHPAHSFMAWGLNAEEWMREHPIESSFGLASPLGKMMQHDMKILFIGVDYDSCTALHLSEYLADVQNKSPQGAAMMVDGRRQWVTFNMLDVDSDRFPEIGNAFEKDHSEHLYYGKLGQASARVITMKPLIEFGTAWLNANPATPEK</sequence>
<evidence type="ECO:0000313" key="5">
    <source>
        <dbReference type="EMBL" id="MBK3496642.1"/>
    </source>
</evidence>
<keyword evidence="6" id="KW-1185">Reference proteome</keyword>
<dbReference type="EC" id="2.3.1.-" evidence="4"/>
<accession>A0ABS1HB16</accession>
<proteinExistence type="inferred from homology"/>
<comment type="caution">
    <text evidence="5">The sequence shown here is derived from an EMBL/GenBank/DDBJ whole genome shotgun (WGS) entry which is preliminary data.</text>
</comment>
<name>A0ABS1HB16_9BACL</name>
<dbReference type="PANTHER" id="PTHR11104">
    <property type="entry name" value="AMINOGLYCOSIDE N3-ACETYLTRANSFERASE"/>
    <property type="match status" value="1"/>
</dbReference>
<comment type="similarity">
    <text evidence="1 4">Belongs to the antibiotic N-acetyltransferase family.</text>
</comment>
<keyword evidence="3 4" id="KW-0012">Acyltransferase</keyword>
<dbReference type="InterPro" id="IPR003679">
    <property type="entry name" value="Amioglycoside_AcTrfase"/>
</dbReference>
<comment type="catalytic activity">
    <reaction evidence="4">
        <text>a 2-deoxystreptamine antibiotic + acetyl-CoA = an N(3)-acetyl-2-deoxystreptamine antibiotic + CoA + H(+)</text>
        <dbReference type="Rhea" id="RHEA:12665"/>
        <dbReference type="ChEBI" id="CHEBI:15378"/>
        <dbReference type="ChEBI" id="CHEBI:57287"/>
        <dbReference type="ChEBI" id="CHEBI:57288"/>
        <dbReference type="ChEBI" id="CHEBI:57921"/>
        <dbReference type="ChEBI" id="CHEBI:77452"/>
        <dbReference type="EC" id="2.3.1.81"/>
    </reaction>
</comment>
<reference evidence="5 6" key="1">
    <citation type="submission" date="2020-12" db="EMBL/GenBank/DDBJ databases">
        <title>YIM B01967 draft genome.</title>
        <authorList>
            <person name="Yan X."/>
        </authorList>
    </citation>
    <scope>NUCLEOTIDE SEQUENCE [LARGE SCALE GENOMIC DNA]</scope>
    <source>
        <strain evidence="5 6">YIM B01967</strain>
    </source>
</reference>
<evidence type="ECO:0000313" key="6">
    <source>
        <dbReference type="Proteomes" id="UP000618943"/>
    </source>
</evidence>
<dbReference type="PANTHER" id="PTHR11104:SF0">
    <property type="entry name" value="SPBETA PROPHAGE-DERIVED AMINOGLYCOSIDE N(3')-ACETYLTRANSFERASE-LIKE PROTEIN YOKD"/>
    <property type="match status" value="1"/>
</dbReference>
<evidence type="ECO:0000256" key="1">
    <source>
        <dbReference type="ARBA" id="ARBA00006383"/>
    </source>
</evidence>
<evidence type="ECO:0000256" key="4">
    <source>
        <dbReference type="RuleBase" id="RU365031"/>
    </source>
</evidence>
<organism evidence="5 6">
    <name type="scientific">Viridibacillus soli</name>
    <dbReference type="NCBI Taxonomy" id="2798301"/>
    <lineage>
        <taxon>Bacteria</taxon>
        <taxon>Bacillati</taxon>
        <taxon>Bacillota</taxon>
        <taxon>Bacilli</taxon>
        <taxon>Bacillales</taxon>
        <taxon>Caryophanaceae</taxon>
        <taxon>Viridibacillus</taxon>
    </lineage>
</organism>
<keyword evidence="4" id="KW-0046">Antibiotic resistance</keyword>
<evidence type="ECO:0000256" key="3">
    <source>
        <dbReference type="ARBA" id="ARBA00023315"/>
    </source>
</evidence>